<dbReference type="EMBL" id="JAJEPR010000046">
    <property type="protein sequence ID" value="MCC2191291.1"/>
    <property type="molecule type" value="Genomic_DNA"/>
</dbReference>
<dbReference type="AlphaFoldDB" id="A0AAE3J7V4"/>
<dbReference type="Proteomes" id="UP001197875">
    <property type="component" value="Unassembled WGS sequence"/>
</dbReference>
<evidence type="ECO:0000313" key="2">
    <source>
        <dbReference type="EMBL" id="MCC2191291.1"/>
    </source>
</evidence>
<feature type="domain" description="CRISPR-associated protein CXXC-CXXC" evidence="1">
    <location>
        <begin position="221"/>
        <end position="281"/>
    </location>
</feature>
<proteinExistence type="predicted"/>
<dbReference type="RefSeq" id="WP_227616212.1">
    <property type="nucleotide sequence ID" value="NZ_JAJEPR010000046.1"/>
</dbReference>
<evidence type="ECO:0000313" key="3">
    <source>
        <dbReference type="Proteomes" id="UP001197875"/>
    </source>
</evidence>
<gene>
    <name evidence="2" type="primary">cas8a1</name>
    <name evidence="2" type="ORF">LKD71_16100</name>
</gene>
<evidence type="ECO:0000259" key="1">
    <source>
        <dbReference type="Pfam" id="PF09706"/>
    </source>
</evidence>
<dbReference type="NCBIfam" id="TIGR01908">
    <property type="entry name" value="cas_CXXC_CXXC"/>
    <property type="match status" value="1"/>
</dbReference>
<accession>A0AAE3J7V4</accession>
<dbReference type="InterPro" id="IPR010180">
    <property type="entry name" value="CRISPR-assoc_prot_CXXC-CXXC"/>
</dbReference>
<protein>
    <submittedName>
        <fullName evidence="2">Type I-B CRISPR-associated protein Cas8b1/Cst1</fullName>
    </submittedName>
</protein>
<sequence>MEKYKITMGDFLKNAGIVGLKYLLDTAKAQEDKDFGISENGQELWLSAEFAENADWTDLYFRAFVQYFGPYTAYQGVLDKIDFCLEKIKNDKWKSEKQEKEDLKFINDKLLSSSYQAGYDNIKNKIEHPEIYVKLKTEKLNDKFPKEMLEERLLELKTFIEQPVCRETFIMKSIVYTHINRFWSGKCFLLRANAKKDMRELFEKEFSEPMRNYWRTDHKKAKDLCVDCSSPMGAKEKVSIAFMNEMADDLTRKRSAFWNCKVDAFICPVCAFLYALSPLGFQLYVNKFVFVNTNQDILQLLASNSKTGYISEKIEKKDDQKKSAWFAGILNAVINENVKEFANTQVILRGVRQEDHYYLCNIPAKALKIIAEKNTIKALELLGDFPYTKIGNDFVNIHEQVILNLLQLRNQYGLLSILLKEDLRTGNTGFSASQVYEIQHCMNLMRKKEEKKGEKVVMNCGVMKKCGADLRKAILKVKGANSGECLRGTVYQLINALSVKNTNKFMDIVLRLYNSYGPSNNLLIPNGFIQMLEDQDYFMDYGYAFVMGLEGCYEAKNNQEDIEGGNE</sequence>
<dbReference type="InterPro" id="IPR019121">
    <property type="entry name" value="CRISPR-assoc_CXXC-CXXC_dom"/>
</dbReference>
<dbReference type="Pfam" id="PF09706">
    <property type="entry name" value="Cas_CXXC_CXXC"/>
    <property type="match status" value="1"/>
</dbReference>
<name>A0AAE3J7V4_9FIRM</name>
<reference evidence="2 3" key="1">
    <citation type="submission" date="2021-10" db="EMBL/GenBank/DDBJ databases">
        <title>Anaerobic single-cell dispensing facilitates the cultivation of human gut bacteria.</title>
        <authorList>
            <person name="Afrizal A."/>
        </authorList>
    </citation>
    <scope>NUCLEOTIDE SEQUENCE [LARGE SCALE GENOMIC DNA]</scope>
    <source>
        <strain evidence="2 3">CLA-AA-H277</strain>
    </source>
</reference>
<keyword evidence="3" id="KW-1185">Reference proteome</keyword>
<organism evidence="2 3">
    <name type="scientific">Fusicatenibacter faecihominis</name>
    <dbReference type="NCBI Taxonomy" id="2881276"/>
    <lineage>
        <taxon>Bacteria</taxon>
        <taxon>Bacillati</taxon>
        <taxon>Bacillota</taxon>
        <taxon>Clostridia</taxon>
        <taxon>Lachnospirales</taxon>
        <taxon>Lachnospiraceae</taxon>
        <taxon>Fusicatenibacter</taxon>
    </lineage>
</organism>
<comment type="caution">
    <text evidence="2">The sequence shown here is derived from an EMBL/GenBank/DDBJ whole genome shotgun (WGS) entry which is preliminary data.</text>
</comment>